<gene>
    <name evidence="1" type="ORF">V3I05_10575</name>
</gene>
<protein>
    <recommendedName>
        <fullName evidence="3">DUF262 domain-containing protein</fullName>
    </recommendedName>
</protein>
<accession>A0ABZ3F7E5</accession>
<evidence type="ECO:0000313" key="1">
    <source>
        <dbReference type="EMBL" id="XAM18108.1"/>
    </source>
</evidence>
<evidence type="ECO:0008006" key="3">
    <source>
        <dbReference type="Google" id="ProtNLM"/>
    </source>
</evidence>
<keyword evidence="2" id="KW-1185">Reference proteome</keyword>
<reference evidence="1 2" key="1">
    <citation type="submission" date="2024-02" db="EMBL/GenBank/DDBJ databases">
        <title>Genome and pathogenicity analysis of Helicobacter mastomyrinus isolated from mice.</title>
        <authorList>
            <person name="Zhu L."/>
        </authorList>
    </citation>
    <scope>NUCLEOTIDE SEQUENCE [LARGE SCALE GENOMIC DNA]</scope>
    <source>
        <strain evidence="1 2">Hm-17</strain>
    </source>
</reference>
<dbReference type="EMBL" id="CP145316">
    <property type="protein sequence ID" value="XAM18108.1"/>
    <property type="molecule type" value="Genomic_DNA"/>
</dbReference>
<sequence>MQFNTINTLVRRFFVLKEEGFIANTNYKEDLQKFLPKEECGIFNTMFESPNLDKAIDNIKQSYMAGKIKQQYVINILSEPKITQIALILVKGSQPNALERAIRTREHIDKNSVHFLELIQNLEEKLLTFISSRVSKFPPNTSPNDYKKTLNNQEISMSNVARYFGGDFERAYLDDRGVGKLYYELLVCRVLMKHKFMNPEDAQKILLVSIWNAIPAFRSKTRITSVGSTR</sequence>
<evidence type="ECO:0000313" key="2">
    <source>
        <dbReference type="Proteomes" id="UP001434737"/>
    </source>
</evidence>
<dbReference type="Proteomes" id="UP001434737">
    <property type="component" value="Chromosome"/>
</dbReference>
<dbReference type="RefSeq" id="WP_343353597.1">
    <property type="nucleotide sequence ID" value="NZ_CP145316.1"/>
</dbReference>
<proteinExistence type="predicted"/>
<name>A0ABZ3F7E5_9HELI</name>
<organism evidence="1 2">
    <name type="scientific">Helicobacter mastomyrinus</name>
    <dbReference type="NCBI Taxonomy" id="287948"/>
    <lineage>
        <taxon>Bacteria</taxon>
        <taxon>Pseudomonadati</taxon>
        <taxon>Campylobacterota</taxon>
        <taxon>Epsilonproteobacteria</taxon>
        <taxon>Campylobacterales</taxon>
        <taxon>Helicobacteraceae</taxon>
        <taxon>Helicobacter</taxon>
    </lineage>
</organism>